<dbReference type="SUPFAM" id="SSF158372">
    <property type="entry name" value="AF1782-like"/>
    <property type="match status" value="2"/>
</dbReference>
<reference evidence="2 3" key="1">
    <citation type="submission" date="2023-10" db="EMBL/GenBank/DDBJ databases">
        <title>The complete genome sequence of Methanoculleus receptaculi DSM 18860.</title>
        <authorList>
            <person name="Lai S.-J."/>
            <person name="You Y.-T."/>
            <person name="Chen S.-C."/>
        </authorList>
    </citation>
    <scope>NUCLEOTIDE SEQUENCE [LARGE SCALE GENOMIC DNA]</scope>
    <source>
        <strain evidence="2 3">DSM 18860</strain>
    </source>
</reference>
<evidence type="ECO:0000313" key="2">
    <source>
        <dbReference type="EMBL" id="WOX57342.1"/>
    </source>
</evidence>
<dbReference type="InterPro" id="IPR023140">
    <property type="entry name" value="DUF357"/>
</dbReference>
<dbReference type="Proteomes" id="UP001305652">
    <property type="component" value="Chromosome"/>
</dbReference>
<dbReference type="RefSeq" id="WP_318620894.1">
    <property type="nucleotide sequence ID" value="NZ_CP137642.1"/>
</dbReference>
<dbReference type="GeneID" id="85733203"/>
<feature type="domain" description="DUF357" evidence="1">
    <location>
        <begin position="106"/>
        <end position="178"/>
    </location>
</feature>
<sequence>MTLEEYGGLFEGALLRARVAVPDGRPLFRVAVEVMEMAAAYLSDGVTFLEAGDRVNALAAFAYGLGWLDAGSSLGLIEPYDPHPPEAVDARILPSQTARLDEKTRRYRRMLDSALAAAKEAPDVSSPLHAAAREFLRVAQRWYEGGGERLDAGDLNGALLRLSYGYAWLDAGIRAGLFRVTGRRDLFTV</sequence>
<evidence type="ECO:0000259" key="1">
    <source>
        <dbReference type="Pfam" id="PF04010"/>
    </source>
</evidence>
<keyword evidence="3" id="KW-1185">Reference proteome</keyword>
<accession>A0AAX4FTZ5</accession>
<evidence type="ECO:0000313" key="3">
    <source>
        <dbReference type="Proteomes" id="UP001305652"/>
    </source>
</evidence>
<organism evidence="2 3">
    <name type="scientific">Methanoculleus receptaculi</name>
    <dbReference type="NCBI Taxonomy" id="394967"/>
    <lineage>
        <taxon>Archaea</taxon>
        <taxon>Methanobacteriati</taxon>
        <taxon>Methanobacteriota</taxon>
        <taxon>Stenosarchaea group</taxon>
        <taxon>Methanomicrobia</taxon>
        <taxon>Methanomicrobiales</taxon>
        <taxon>Methanomicrobiaceae</taxon>
        <taxon>Methanoculleus</taxon>
    </lineage>
</organism>
<protein>
    <submittedName>
        <fullName evidence="2">DUF357 domain-containing protein</fullName>
    </submittedName>
</protein>
<gene>
    <name evidence="2" type="ORF">R6Y96_08560</name>
</gene>
<feature type="domain" description="DUF357" evidence="1">
    <location>
        <begin position="6"/>
        <end position="77"/>
    </location>
</feature>
<proteinExistence type="predicted"/>
<dbReference type="AlphaFoldDB" id="A0AAX4FTZ5"/>
<dbReference type="InterPro" id="IPR036809">
    <property type="entry name" value="AF1782-like_sf"/>
</dbReference>
<name>A0AAX4FTZ5_9EURY</name>
<dbReference type="Pfam" id="PF04010">
    <property type="entry name" value="DUF357"/>
    <property type="match status" value="2"/>
</dbReference>
<dbReference type="KEGG" id="mrc:R6Y96_08560"/>
<dbReference type="EMBL" id="CP137642">
    <property type="protein sequence ID" value="WOX57342.1"/>
    <property type="molecule type" value="Genomic_DNA"/>
</dbReference>
<dbReference type="Gene3D" id="1.20.1270.90">
    <property type="entry name" value="AF1782-like"/>
    <property type="match status" value="2"/>
</dbReference>